<dbReference type="AlphaFoldDB" id="A0A840WGU2"/>
<name>A0A840WGU2_9RHOB</name>
<dbReference type="SUPFAM" id="SSF50199">
    <property type="entry name" value="Staphylococcal nuclease"/>
    <property type="match status" value="1"/>
</dbReference>
<protein>
    <submittedName>
        <fullName evidence="2">Endonuclease YncB(Thermonuclease family)</fullName>
    </submittedName>
</protein>
<dbReference type="Proteomes" id="UP000553766">
    <property type="component" value="Unassembled WGS sequence"/>
</dbReference>
<dbReference type="PROSITE" id="PS50830">
    <property type="entry name" value="TNASE_3"/>
    <property type="match status" value="1"/>
</dbReference>
<evidence type="ECO:0000313" key="2">
    <source>
        <dbReference type="EMBL" id="MBB5514349.1"/>
    </source>
</evidence>
<dbReference type="EMBL" id="JACIJS010000001">
    <property type="protein sequence ID" value="MBB5514349.1"/>
    <property type="molecule type" value="Genomic_DNA"/>
</dbReference>
<accession>A0A840WGU2</accession>
<organism evidence="2 3">
    <name type="scientific">Rubricella aquisinus</name>
    <dbReference type="NCBI Taxonomy" id="2028108"/>
    <lineage>
        <taxon>Bacteria</taxon>
        <taxon>Pseudomonadati</taxon>
        <taxon>Pseudomonadota</taxon>
        <taxon>Alphaproteobacteria</taxon>
        <taxon>Rhodobacterales</taxon>
        <taxon>Paracoccaceae</taxon>
        <taxon>Rubricella</taxon>
    </lineage>
</organism>
<comment type="caution">
    <text evidence="2">The sequence shown here is derived from an EMBL/GenBank/DDBJ whole genome shotgun (WGS) entry which is preliminary data.</text>
</comment>
<proteinExistence type="predicted"/>
<sequence length="215" mass="23445">MRNLLTLIAVLAEFATPGTAQIVEGSARIVDGDTIEVAGQIVRLDGIDAPESRQTCGAVACGHAATEALRSLIGRATVTCTAQSSDAYDRLIGQCSANGTDLNAAMVESGHALAFRRYSVRYVPHEEKAQARNAGMWSGPFEAPWEYRAAQWDGAAQTASNQCPIKGNINRDGTRIYHTPYSRHYDRTVISPARGERWFCSEREALDAGWRAPFR</sequence>
<dbReference type="InterPro" id="IPR016071">
    <property type="entry name" value="Staphylococal_nuclease_OB-fold"/>
</dbReference>
<keyword evidence="3" id="KW-1185">Reference proteome</keyword>
<feature type="domain" description="TNase-like" evidence="1">
    <location>
        <begin position="28"/>
        <end position="139"/>
    </location>
</feature>
<dbReference type="GO" id="GO:0004519">
    <property type="term" value="F:endonuclease activity"/>
    <property type="evidence" value="ECO:0007669"/>
    <property type="project" value="UniProtKB-KW"/>
</dbReference>
<dbReference type="SMART" id="SM00318">
    <property type="entry name" value="SNc"/>
    <property type="match status" value="1"/>
</dbReference>
<keyword evidence="2" id="KW-0378">Hydrolase</keyword>
<dbReference type="InterPro" id="IPR035437">
    <property type="entry name" value="SNase_OB-fold_sf"/>
</dbReference>
<dbReference type="PANTHER" id="PTHR12302:SF26">
    <property type="entry name" value="BLR1266 PROTEIN"/>
    <property type="match status" value="1"/>
</dbReference>
<dbReference type="RefSeq" id="WP_184007827.1">
    <property type="nucleotide sequence ID" value="NZ_JACIJS010000001.1"/>
</dbReference>
<dbReference type="Pfam" id="PF00565">
    <property type="entry name" value="SNase"/>
    <property type="match status" value="1"/>
</dbReference>
<keyword evidence="2" id="KW-0540">Nuclease</keyword>
<dbReference type="PANTHER" id="PTHR12302">
    <property type="entry name" value="EBNA2 BINDING PROTEIN P100"/>
    <property type="match status" value="1"/>
</dbReference>
<evidence type="ECO:0000313" key="3">
    <source>
        <dbReference type="Proteomes" id="UP000553766"/>
    </source>
</evidence>
<keyword evidence="2" id="KW-0255">Endonuclease</keyword>
<reference evidence="2 3" key="1">
    <citation type="submission" date="2020-08" db="EMBL/GenBank/DDBJ databases">
        <title>Genomic Encyclopedia of Type Strains, Phase IV (KMG-IV): sequencing the most valuable type-strain genomes for metagenomic binning, comparative biology and taxonomic classification.</title>
        <authorList>
            <person name="Goeker M."/>
        </authorList>
    </citation>
    <scope>NUCLEOTIDE SEQUENCE [LARGE SCALE GENOMIC DNA]</scope>
    <source>
        <strain evidence="2 3">DSM 103377</strain>
    </source>
</reference>
<dbReference type="Gene3D" id="2.40.50.90">
    <property type="match status" value="1"/>
</dbReference>
<evidence type="ECO:0000259" key="1">
    <source>
        <dbReference type="PROSITE" id="PS50830"/>
    </source>
</evidence>
<gene>
    <name evidence="2" type="ORF">FHS89_000347</name>
</gene>